<reference evidence="2" key="1">
    <citation type="submission" date="2021-12" db="EMBL/GenBank/DDBJ databases">
        <title>Prjna785345.</title>
        <authorList>
            <person name="Rujirawat T."/>
            <person name="Krajaejun T."/>
        </authorList>
    </citation>
    <scope>NUCLEOTIDE SEQUENCE</scope>
    <source>
        <strain evidence="2">Pi057C3</strain>
    </source>
</reference>
<dbReference type="InterPro" id="IPR038595">
    <property type="entry name" value="LOR_sf"/>
</dbReference>
<dbReference type="EMBL" id="JAKCXM010000084">
    <property type="protein sequence ID" value="KAJ0403314.1"/>
    <property type="molecule type" value="Genomic_DNA"/>
</dbReference>
<organism evidence="2 3">
    <name type="scientific">Pythium insidiosum</name>
    <name type="common">Pythiosis disease agent</name>
    <dbReference type="NCBI Taxonomy" id="114742"/>
    <lineage>
        <taxon>Eukaryota</taxon>
        <taxon>Sar</taxon>
        <taxon>Stramenopiles</taxon>
        <taxon>Oomycota</taxon>
        <taxon>Peronosporomycetes</taxon>
        <taxon>Pythiales</taxon>
        <taxon>Pythiaceae</taxon>
        <taxon>Pythium</taxon>
    </lineage>
</organism>
<comment type="similarity">
    <text evidence="1">Belongs to the LOR family.</text>
</comment>
<evidence type="ECO:0000313" key="2">
    <source>
        <dbReference type="EMBL" id="KAJ0403314.1"/>
    </source>
</evidence>
<protein>
    <submittedName>
        <fullName evidence="2">Uncharacterized protein</fullName>
    </submittedName>
</protein>
<evidence type="ECO:0000313" key="3">
    <source>
        <dbReference type="Proteomes" id="UP001209570"/>
    </source>
</evidence>
<dbReference type="AlphaFoldDB" id="A0AAD5QBY8"/>
<keyword evidence="3" id="KW-1185">Reference proteome</keyword>
<gene>
    <name evidence="2" type="ORF">P43SY_009348</name>
</gene>
<dbReference type="Pfam" id="PF04525">
    <property type="entry name" value="LOR"/>
    <property type="match status" value="1"/>
</dbReference>
<dbReference type="InterPro" id="IPR007612">
    <property type="entry name" value="LOR"/>
</dbReference>
<dbReference type="Proteomes" id="UP001209570">
    <property type="component" value="Unassembled WGS sequence"/>
</dbReference>
<dbReference type="InterPro" id="IPR025659">
    <property type="entry name" value="Tubby-like_C"/>
</dbReference>
<dbReference type="SUPFAM" id="SSF54518">
    <property type="entry name" value="Tubby C-terminal domain-like"/>
    <property type="match status" value="1"/>
</dbReference>
<dbReference type="Gene3D" id="2.40.160.200">
    <property type="entry name" value="LURP1-related"/>
    <property type="match status" value="1"/>
</dbReference>
<comment type="caution">
    <text evidence="2">The sequence shown here is derived from an EMBL/GenBank/DDBJ whole genome shotgun (WGS) entry which is preliminary data.</text>
</comment>
<evidence type="ECO:0000256" key="1">
    <source>
        <dbReference type="ARBA" id="ARBA00005437"/>
    </source>
</evidence>
<sequence length="284" mass="31385">MGSSESTARRLRETPLVPQTQFPKAINARFVDHQRQVTLRLPHRFWSHTEAEAIDIQDADTGKTLFKVSPATDKGPFRHLLDANGVFVATLEAYTVDPKLVLYVPTTSLMLPSLVQQSGLLNSKELCYIETNALPLETPLRVGLDNPARRVTSTLTVDGAWRKRLAFVSIRHGVQGYKEYIARVRSETDEHGKASQDAPTFLLDVAPGVDMALLLLITAAMEEETHKQEGDWVVGTDEKTLSMASHHSSHARSMSKRQTMGEAAAVTLRLGADGQLPCMNVNPF</sequence>
<accession>A0AAD5QBY8</accession>
<proteinExistence type="inferred from homology"/>
<name>A0AAD5QBY8_PYTIN</name>